<dbReference type="HOGENOM" id="CLU_3181441_0_0_5"/>
<dbReference type="EMBL" id="CP003539">
    <property type="protein sequence ID" value="AFX99024.1"/>
    <property type="molecule type" value="Genomic_DNA"/>
</dbReference>
<evidence type="ECO:0000313" key="1">
    <source>
        <dbReference type="EMBL" id="AFX99024.1"/>
    </source>
</evidence>
<dbReference type="KEGG" id="thal:A1OE_839"/>
<proteinExistence type="predicted"/>
<organism evidence="1 2">
    <name type="scientific">Candidatus Endolissoclinum faulkneri L2</name>
    <dbReference type="NCBI Taxonomy" id="1193729"/>
    <lineage>
        <taxon>Bacteria</taxon>
        <taxon>Pseudomonadati</taxon>
        <taxon>Pseudomonadota</taxon>
        <taxon>Alphaproteobacteria</taxon>
        <taxon>Rhodospirillales</taxon>
        <taxon>Rhodospirillaceae</taxon>
        <taxon>Candidatus Endolissoclinum</taxon>
    </lineage>
</organism>
<gene>
    <name evidence="1" type="ORF">A1OE_839</name>
</gene>
<dbReference type="STRING" id="1193729.A1OE_839"/>
<reference evidence="1 2" key="1">
    <citation type="journal article" date="2012" name="Proc. Natl. Acad. Sci. U.S.A.">
        <title>Genome streamlining and chemical defense in a coral reef symbiosis.</title>
        <authorList>
            <person name="Kwan J.C."/>
            <person name="Donia M.S."/>
            <person name="Han A.W."/>
            <person name="Hirose E."/>
            <person name="Haygood M.G."/>
            <person name="Schmidt E.W."/>
        </authorList>
    </citation>
    <scope>NUCLEOTIDE SEQUENCE [LARGE SCALE GENOMIC DNA]</scope>
    <source>
        <strain evidence="1 2">L2</strain>
    </source>
</reference>
<protein>
    <submittedName>
        <fullName evidence="1">Uncharacterized protein</fullName>
    </submittedName>
</protein>
<sequence length="46" mass="5685">MVEFYYFTYHNSPMIQVYLGKLFSIMLARIHKVQLLKDYCKEFFLD</sequence>
<evidence type="ECO:0000313" key="2">
    <source>
        <dbReference type="Proteomes" id="UP000010077"/>
    </source>
</evidence>
<name>K7YR71_9PROT</name>
<dbReference type="Proteomes" id="UP000010077">
    <property type="component" value="Chromosome"/>
</dbReference>
<keyword evidence="2" id="KW-1185">Reference proteome</keyword>
<dbReference type="AlphaFoldDB" id="K7YR71"/>
<accession>K7YR71</accession>